<keyword evidence="2" id="KW-1185">Reference proteome</keyword>
<gene>
    <name evidence="1" type="ORF">FNYG_01212</name>
</gene>
<sequence length="64" mass="7279">MLRILVAERASLETRSLLVPEMHSDTQIRHSAVSCTGDRLDNRGRMRLFGGDKARTLASYRYAE</sequence>
<organism evidence="1 2">
    <name type="scientific">Gibberella nygamai</name>
    <name type="common">Bean root rot disease fungus</name>
    <name type="synonym">Fusarium nygamai</name>
    <dbReference type="NCBI Taxonomy" id="42673"/>
    <lineage>
        <taxon>Eukaryota</taxon>
        <taxon>Fungi</taxon>
        <taxon>Dikarya</taxon>
        <taxon>Ascomycota</taxon>
        <taxon>Pezizomycotina</taxon>
        <taxon>Sordariomycetes</taxon>
        <taxon>Hypocreomycetidae</taxon>
        <taxon>Hypocreales</taxon>
        <taxon>Nectriaceae</taxon>
        <taxon>Fusarium</taxon>
        <taxon>Fusarium fujikuroi species complex</taxon>
    </lineage>
</organism>
<evidence type="ECO:0000313" key="2">
    <source>
        <dbReference type="Proteomes" id="UP000236664"/>
    </source>
</evidence>
<dbReference type="EMBL" id="MTQA01000019">
    <property type="protein sequence ID" value="PNP85383.1"/>
    <property type="molecule type" value="Genomic_DNA"/>
</dbReference>
<reference evidence="1 2" key="1">
    <citation type="submission" date="2017-06" db="EMBL/GenBank/DDBJ databases">
        <title>Genome of Fusarium nygamai isolate CS10214.</title>
        <authorList>
            <person name="Gardiner D.M."/>
            <person name="Obanor F."/>
            <person name="Kazan K."/>
        </authorList>
    </citation>
    <scope>NUCLEOTIDE SEQUENCE [LARGE SCALE GENOMIC DNA]</scope>
    <source>
        <strain evidence="1 2">CS10214</strain>
    </source>
</reference>
<name>A0A2K0WSW3_GIBNY</name>
<dbReference type="Proteomes" id="UP000236664">
    <property type="component" value="Unassembled WGS sequence"/>
</dbReference>
<proteinExistence type="predicted"/>
<comment type="caution">
    <text evidence="1">The sequence shown here is derived from an EMBL/GenBank/DDBJ whole genome shotgun (WGS) entry which is preliminary data.</text>
</comment>
<protein>
    <submittedName>
        <fullName evidence="1">Uncharacterized protein</fullName>
    </submittedName>
</protein>
<evidence type="ECO:0000313" key="1">
    <source>
        <dbReference type="EMBL" id="PNP85383.1"/>
    </source>
</evidence>
<accession>A0A2K0WSW3</accession>
<dbReference type="AlphaFoldDB" id="A0A2K0WSW3"/>